<dbReference type="InterPro" id="IPR038694">
    <property type="entry name" value="DUF427_sf"/>
</dbReference>
<dbReference type="PANTHER" id="PTHR34310">
    <property type="entry name" value="DUF427 DOMAIN PROTEIN (AFU_ORTHOLOGUE AFUA_3G02220)"/>
    <property type="match status" value="1"/>
</dbReference>
<dbReference type="PANTHER" id="PTHR34310:SF9">
    <property type="entry name" value="BLR5716 PROTEIN"/>
    <property type="match status" value="1"/>
</dbReference>
<dbReference type="AlphaFoldDB" id="A0A291MYC1"/>
<dbReference type="Pfam" id="PF04248">
    <property type="entry name" value="NTP_transf_9"/>
    <property type="match status" value="1"/>
</dbReference>
<sequence>MQGGKQPGPDHPITLEPTNSKVIVRIGSTIVAESSDALLLRETSHQPVFYIPRSDVMMDCLKRSATRTHCPYKGDASYFSVDGGTKDIAWSYVDPFDHMNAIKAYLAFYPDRVDAIETVPM</sequence>
<dbReference type="InterPro" id="IPR007361">
    <property type="entry name" value="DUF427"/>
</dbReference>
<evidence type="ECO:0000259" key="1">
    <source>
        <dbReference type="Pfam" id="PF04248"/>
    </source>
</evidence>
<reference evidence="2 3" key="1">
    <citation type="submission" date="2017-10" db="EMBL/GenBank/DDBJ databases">
        <title>Sphingobium yanoikuyae S72.</title>
        <authorList>
            <person name="Sanchez E."/>
            <person name="Bustos P."/>
            <person name="Mendoza P."/>
            <person name="Guo X."/>
            <person name="Mendoza A."/>
        </authorList>
    </citation>
    <scope>NUCLEOTIDE SEQUENCE [LARGE SCALE GENOMIC DNA]</scope>
    <source>
        <strain evidence="2 3">S72</strain>
    </source>
</reference>
<proteinExistence type="predicted"/>
<organism evidence="2 3">
    <name type="scientific">Sphingobium yanoikuyae</name>
    <name type="common">Sphingomonas yanoikuyae</name>
    <dbReference type="NCBI Taxonomy" id="13690"/>
    <lineage>
        <taxon>Bacteria</taxon>
        <taxon>Pseudomonadati</taxon>
        <taxon>Pseudomonadota</taxon>
        <taxon>Alphaproteobacteria</taxon>
        <taxon>Sphingomonadales</taxon>
        <taxon>Sphingomonadaceae</taxon>
        <taxon>Sphingobium</taxon>
    </lineage>
</organism>
<feature type="domain" description="DUF427" evidence="1">
    <location>
        <begin position="24"/>
        <end position="111"/>
    </location>
</feature>
<dbReference type="EMBL" id="CP023741">
    <property type="protein sequence ID" value="ATI79935.1"/>
    <property type="molecule type" value="Genomic_DNA"/>
</dbReference>
<evidence type="ECO:0000313" key="3">
    <source>
        <dbReference type="Proteomes" id="UP000219422"/>
    </source>
</evidence>
<accession>A0A291MYC1</accession>
<dbReference type="KEGG" id="sya:A6768_07860"/>
<evidence type="ECO:0000313" key="2">
    <source>
        <dbReference type="EMBL" id="ATI79935.1"/>
    </source>
</evidence>
<name>A0A291MYC1_SPHYA</name>
<dbReference type="Gene3D" id="2.170.150.40">
    <property type="entry name" value="Domain of unknown function (DUF427)"/>
    <property type="match status" value="1"/>
</dbReference>
<protein>
    <recommendedName>
        <fullName evidence="1">DUF427 domain-containing protein</fullName>
    </recommendedName>
</protein>
<dbReference type="Proteomes" id="UP000219422">
    <property type="component" value="Chromosome"/>
</dbReference>
<gene>
    <name evidence="2" type="ORF">A6768_07860</name>
</gene>